<proteinExistence type="predicted"/>
<sequence>MGQNFLFVELSSTRASRFSAKDSGEVNYTFSSVAKEHTGAACRVKHKDRISGFGKSNPSPIESWFIVQAGQRVLESPCKRNQCLKLFQRTPSGGMDPRFLGQTNFLTNGLDETDSRKIVFSRGSRKNSNLETDISLTITSFIMSQIISLQT</sequence>
<comment type="caution">
    <text evidence="1">The sequence shown here is derived from an EMBL/GenBank/DDBJ whole genome shotgun (WGS) entry which is preliminary data.</text>
</comment>
<reference evidence="1" key="1">
    <citation type="submission" date="2020-08" db="EMBL/GenBank/DDBJ databases">
        <title>Multicomponent nature underlies the extraordinary mechanical properties of spider dragline silk.</title>
        <authorList>
            <person name="Kono N."/>
            <person name="Nakamura H."/>
            <person name="Mori M."/>
            <person name="Yoshida Y."/>
            <person name="Ohtoshi R."/>
            <person name="Malay A.D."/>
            <person name="Moran D.A.P."/>
            <person name="Tomita M."/>
            <person name="Numata K."/>
            <person name="Arakawa K."/>
        </authorList>
    </citation>
    <scope>NUCLEOTIDE SEQUENCE</scope>
</reference>
<evidence type="ECO:0000313" key="1">
    <source>
        <dbReference type="EMBL" id="GFT98606.1"/>
    </source>
</evidence>
<organism evidence="1 2">
    <name type="scientific">Nephila pilipes</name>
    <name type="common">Giant wood spider</name>
    <name type="synonym">Nephila maculata</name>
    <dbReference type="NCBI Taxonomy" id="299642"/>
    <lineage>
        <taxon>Eukaryota</taxon>
        <taxon>Metazoa</taxon>
        <taxon>Ecdysozoa</taxon>
        <taxon>Arthropoda</taxon>
        <taxon>Chelicerata</taxon>
        <taxon>Arachnida</taxon>
        <taxon>Araneae</taxon>
        <taxon>Araneomorphae</taxon>
        <taxon>Entelegynae</taxon>
        <taxon>Araneoidea</taxon>
        <taxon>Nephilidae</taxon>
        <taxon>Nephila</taxon>
    </lineage>
</organism>
<accession>A0A8X6Q4I4</accession>
<protein>
    <submittedName>
        <fullName evidence="1">Uncharacterized protein</fullName>
    </submittedName>
</protein>
<keyword evidence="2" id="KW-1185">Reference proteome</keyword>
<dbReference type="Proteomes" id="UP000887013">
    <property type="component" value="Unassembled WGS sequence"/>
</dbReference>
<gene>
    <name evidence="1" type="ORF">NPIL_72491</name>
</gene>
<evidence type="ECO:0000313" key="2">
    <source>
        <dbReference type="Proteomes" id="UP000887013"/>
    </source>
</evidence>
<dbReference type="EMBL" id="BMAW01075804">
    <property type="protein sequence ID" value="GFT98606.1"/>
    <property type="molecule type" value="Genomic_DNA"/>
</dbReference>
<name>A0A8X6Q4I4_NEPPI</name>
<dbReference type="AlphaFoldDB" id="A0A8X6Q4I4"/>